<dbReference type="Proteomes" id="UP000185487">
    <property type="component" value="Chromosome"/>
</dbReference>
<dbReference type="InterPro" id="IPR017871">
    <property type="entry name" value="ABC_transporter-like_CS"/>
</dbReference>
<evidence type="ECO:0000256" key="2">
    <source>
        <dbReference type="ARBA" id="ARBA00005417"/>
    </source>
</evidence>
<dbReference type="RefSeq" id="WP_075380439.1">
    <property type="nucleotide sequence ID" value="NZ_CP015367.1"/>
</dbReference>
<evidence type="ECO:0000256" key="1">
    <source>
        <dbReference type="ARBA" id="ARBA00004651"/>
    </source>
</evidence>
<evidence type="ECO:0000256" key="8">
    <source>
        <dbReference type="ARBA" id="ARBA00022970"/>
    </source>
</evidence>
<organism evidence="14 16">
    <name type="scientific">Methylobacterium phyllosphaerae</name>
    <dbReference type="NCBI Taxonomy" id="418223"/>
    <lineage>
        <taxon>Bacteria</taxon>
        <taxon>Pseudomonadati</taxon>
        <taxon>Pseudomonadota</taxon>
        <taxon>Alphaproteobacteria</taxon>
        <taxon>Hyphomicrobiales</taxon>
        <taxon>Methylobacteriaceae</taxon>
        <taxon>Methylobacterium</taxon>
    </lineage>
</organism>
<dbReference type="Pfam" id="PF00005">
    <property type="entry name" value="ABC_tran"/>
    <property type="match status" value="2"/>
</dbReference>
<feature type="transmembrane region" description="Helical" evidence="11">
    <location>
        <begin position="260"/>
        <end position="283"/>
    </location>
</feature>
<dbReference type="CDD" id="cd06581">
    <property type="entry name" value="TM_PBP1_LivM_like"/>
    <property type="match status" value="1"/>
</dbReference>
<keyword evidence="3" id="KW-0813">Transport</keyword>
<dbReference type="InterPro" id="IPR043428">
    <property type="entry name" value="LivM-like"/>
</dbReference>
<keyword evidence="9 11" id="KW-1133">Transmembrane helix</keyword>
<evidence type="ECO:0000256" key="4">
    <source>
        <dbReference type="ARBA" id="ARBA00022475"/>
    </source>
</evidence>
<gene>
    <name evidence="13" type="ORF">MCBMB27_02340</name>
    <name evidence="14" type="ORF">SAMN05192567_115111</name>
</gene>
<evidence type="ECO:0000256" key="7">
    <source>
        <dbReference type="ARBA" id="ARBA00022840"/>
    </source>
</evidence>
<keyword evidence="8" id="KW-0029">Amino-acid transport</keyword>
<keyword evidence="14" id="KW-0762">Sugar transport</keyword>
<proteinExistence type="inferred from homology"/>
<keyword evidence="5 11" id="KW-0812">Transmembrane</keyword>
<evidence type="ECO:0000259" key="12">
    <source>
        <dbReference type="PROSITE" id="PS50893"/>
    </source>
</evidence>
<dbReference type="GO" id="GO:0005886">
    <property type="term" value="C:plasma membrane"/>
    <property type="evidence" value="ECO:0007669"/>
    <property type="project" value="UniProtKB-SubCell"/>
</dbReference>
<keyword evidence="15" id="KW-1185">Reference proteome</keyword>
<evidence type="ECO:0000313" key="13">
    <source>
        <dbReference type="EMBL" id="APT31631.1"/>
    </source>
</evidence>
<feature type="transmembrane region" description="Helical" evidence="11">
    <location>
        <begin position="221"/>
        <end position="240"/>
    </location>
</feature>
<dbReference type="EMBL" id="CP015367">
    <property type="protein sequence ID" value="APT31631.1"/>
    <property type="molecule type" value="Genomic_DNA"/>
</dbReference>
<accession>A0AAE8HTQ4</accession>
<dbReference type="CDD" id="cd03219">
    <property type="entry name" value="ABC_Mj1267_LivG_branched"/>
    <property type="match status" value="1"/>
</dbReference>
<evidence type="ECO:0000256" key="9">
    <source>
        <dbReference type="ARBA" id="ARBA00022989"/>
    </source>
</evidence>
<feature type="transmembrane region" description="Helical" evidence="11">
    <location>
        <begin position="295"/>
        <end position="318"/>
    </location>
</feature>
<dbReference type="PROSITE" id="PS50893">
    <property type="entry name" value="ABC_TRANSPORTER_2"/>
    <property type="match status" value="2"/>
</dbReference>
<feature type="domain" description="ABC transporter" evidence="12">
    <location>
        <begin position="621"/>
        <end position="852"/>
    </location>
</feature>
<evidence type="ECO:0000313" key="14">
    <source>
        <dbReference type="EMBL" id="SFH16407.1"/>
    </source>
</evidence>
<dbReference type="PANTHER" id="PTHR43820:SF4">
    <property type="entry name" value="HIGH-AFFINITY BRANCHED-CHAIN AMINO ACID TRANSPORT ATP-BINDING PROTEIN LIVF"/>
    <property type="match status" value="1"/>
</dbReference>
<dbReference type="InterPro" id="IPR001851">
    <property type="entry name" value="ABC_transp_permease"/>
</dbReference>
<dbReference type="CDD" id="cd03224">
    <property type="entry name" value="ABC_TM1139_LivF_branched"/>
    <property type="match status" value="1"/>
</dbReference>
<evidence type="ECO:0000256" key="6">
    <source>
        <dbReference type="ARBA" id="ARBA00022741"/>
    </source>
</evidence>
<reference evidence="13 15" key="1">
    <citation type="submission" date="2016-04" db="EMBL/GenBank/DDBJ databases">
        <title>Complete genome sequencing and analysis of CBMB27, Methylobacterium phyllosphaerae isolated from leaf tissues of rice (Oryza sativa L.).</title>
        <authorList>
            <person name="Lee Y."/>
            <person name="Hwangbo K."/>
            <person name="Chung H."/>
            <person name="Yoo J."/>
            <person name="Kim K.Y."/>
            <person name="Sa T.M."/>
            <person name="Um Y."/>
            <person name="Madhaiyan M."/>
        </authorList>
    </citation>
    <scope>NUCLEOTIDE SEQUENCE [LARGE SCALE GENOMIC DNA]</scope>
    <source>
        <strain evidence="13 15">CBMB27</strain>
    </source>
</reference>
<keyword evidence="4" id="KW-1003">Cell membrane</keyword>
<comment type="subcellular location">
    <subcellularLocation>
        <location evidence="1">Cell membrane</location>
        <topology evidence="1">Multi-pass membrane protein</topology>
    </subcellularLocation>
</comment>
<dbReference type="InterPro" id="IPR003439">
    <property type="entry name" value="ABC_transporter-like_ATP-bd"/>
</dbReference>
<evidence type="ECO:0000313" key="16">
    <source>
        <dbReference type="Proteomes" id="UP000199140"/>
    </source>
</evidence>
<evidence type="ECO:0000313" key="15">
    <source>
        <dbReference type="Proteomes" id="UP000185487"/>
    </source>
</evidence>
<keyword evidence="7 13" id="KW-0067">ATP-binding</keyword>
<keyword evidence="6" id="KW-0547">Nucleotide-binding</keyword>
<feature type="transmembrane region" description="Helical" evidence="11">
    <location>
        <begin position="101"/>
        <end position="122"/>
    </location>
</feature>
<feature type="transmembrane region" description="Helical" evidence="11">
    <location>
        <begin position="170"/>
        <end position="188"/>
    </location>
</feature>
<feature type="transmembrane region" description="Helical" evidence="11">
    <location>
        <begin position="129"/>
        <end position="147"/>
    </location>
</feature>
<dbReference type="InterPro" id="IPR052156">
    <property type="entry name" value="BCAA_Transport_ATP-bd_LivF"/>
</dbReference>
<dbReference type="GO" id="GO:0016887">
    <property type="term" value="F:ATP hydrolysis activity"/>
    <property type="evidence" value="ECO:0007669"/>
    <property type="project" value="InterPro"/>
</dbReference>
<dbReference type="Pfam" id="PF02653">
    <property type="entry name" value="BPD_transp_2"/>
    <property type="match status" value="1"/>
</dbReference>
<evidence type="ECO:0000256" key="10">
    <source>
        <dbReference type="ARBA" id="ARBA00023136"/>
    </source>
</evidence>
<dbReference type="PANTHER" id="PTHR43820">
    <property type="entry name" value="HIGH-AFFINITY BRANCHED-CHAIN AMINO ACID TRANSPORT ATP-BINDING PROTEIN LIVF"/>
    <property type="match status" value="1"/>
</dbReference>
<evidence type="ECO:0000256" key="5">
    <source>
        <dbReference type="ARBA" id="ARBA00022692"/>
    </source>
</evidence>
<dbReference type="AlphaFoldDB" id="A0AAE8HTQ4"/>
<dbReference type="InterPro" id="IPR027417">
    <property type="entry name" value="P-loop_NTPase"/>
</dbReference>
<evidence type="ECO:0000256" key="3">
    <source>
        <dbReference type="ARBA" id="ARBA00022448"/>
    </source>
</evidence>
<feature type="domain" description="ABC transporter" evidence="12">
    <location>
        <begin position="359"/>
        <end position="601"/>
    </location>
</feature>
<dbReference type="Proteomes" id="UP000199140">
    <property type="component" value="Unassembled WGS sequence"/>
</dbReference>
<dbReference type="GO" id="GO:0005524">
    <property type="term" value="F:ATP binding"/>
    <property type="evidence" value="ECO:0007669"/>
    <property type="project" value="UniProtKB-KW"/>
</dbReference>
<dbReference type="GO" id="GO:0015658">
    <property type="term" value="F:branched-chain amino acid transmembrane transporter activity"/>
    <property type="evidence" value="ECO:0007669"/>
    <property type="project" value="InterPro"/>
</dbReference>
<reference evidence="14 16" key="2">
    <citation type="submission" date="2016-10" db="EMBL/GenBank/DDBJ databases">
        <authorList>
            <person name="Varghese N."/>
            <person name="Submissions S."/>
        </authorList>
    </citation>
    <scope>NUCLEOTIDE SEQUENCE [LARGE SCALE GENOMIC DNA]</scope>
    <source>
        <strain evidence="14 16">CBMB27</strain>
    </source>
</reference>
<evidence type="ECO:0000256" key="11">
    <source>
        <dbReference type="SAM" id="Phobius"/>
    </source>
</evidence>
<feature type="transmembrane region" description="Helical" evidence="11">
    <location>
        <begin position="53"/>
        <end position="71"/>
    </location>
</feature>
<comment type="similarity">
    <text evidence="2">Belongs to the ABC transporter superfamily.</text>
</comment>
<protein>
    <submittedName>
        <fullName evidence="14">ABC-type sugar transport system, ATPase component</fullName>
    </submittedName>
    <submittedName>
        <fullName evidence="13">High-affinity branched-chain amino acid transport ATP-binding protein LivG</fullName>
    </submittedName>
</protein>
<dbReference type="SUPFAM" id="SSF52540">
    <property type="entry name" value="P-loop containing nucleoside triphosphate hydrolases"/>
    <property type="match status" value="2"/>
</dbReference>
<sequence length="852" mass="90810">MSGTAEPLPLALPQRGLILRESRQLWAALAALIVLPFALDAIGLTLITATDVVIFALAVLGLNILVGWTGLTSFGHGAWFGIGAYAVAILQTRLVPGDMALPLLGALAITGVAALAAGALILRRRGVYFSLLTLAFTAMLYAIAFRWTDLTGGENGIGNLHRWAVLQEPGAYYAAVSGIAFAVLVALWRFRRSPMGTVLVAIRENEQRAGFLGYATNRYKLAAFVISATITGLAGALSAYSHRFTSADPISIAFSGELLAMVVIGGMRSFLGPALGALFYILFREFLSIYTADWLLYFGLLFVAFIVFSPDGLVGIAARLLKPFRRVPAEGAAMAARRSGASGRVPARFIAEGRGTGPVLVADAIRKNFGPVNAVRGVSFAVADKTLHALIGPNGAGKTTAFNLLSGMFRPSGGSIRLDGQEIAGLEPHAITRAGLGRSFQITNLFPGLSVEENVRLAVQARHAAHFSPWRDALSIRAIADDTAELLRWTGLAGIERAEAGSLSYGGQRLLDMGLALATQPRVLLLDEPLAGLAAAERERVGELIKALSADIPVLLVEHDIDRVFRLADRVTVMADGAVLVDGSVADARDDARVQAVYLGSGTAAIAAKPRASAAEAETLLAMEGVDTFYGKSHILNGVNLTVNRGEVVALLGRNGAGKSTLLKTLIGTASPAAGRIVLANRDIAGLSPDKIARLGIGYVPQGRALFAGMSVAENLGLGRLRRLTGAGIHWDEEKVLEFFPRLKERWTVDAARLSGGEQQMVAVARALSGDTRLLLLDEPFEGLSPAVTEELFEAFDRLRREIAIILVDHHLDLALALSDRTVALERGSVQWAGESRLLREDQELRRKVLWL</sequence>
<dbReference type="InterPro" id="IPR003593">
    <property type="entry name" value="AAA+_ATPase"/>
</dbReference>
<dbReference type="SMART" id="SM00382">
    <property type="entry name" value="AAA"/>
    <property type="match status" value="2"/>
</dbReference>
<dbReference type="EMBL" id="FOPK01000015">
    <property type="protein sequence ID" value="SFH16407.1"/>
    <property type="molecule type" value="Genomic_DNA"/>
</dbReference>
<dbReference type="PROSITE" id="PS00211">
    <property type="entry name" value="ABC_TRANSPORTER_1"/>
    <property type="match status" value="1"/>
</dbReference>
<dbReference type="Gene3D" id="3.40.50.300">
    <property type="entry name" value="P-loop containing nucleotide triphosphate hydrolases"/>
    <property type="match status" value="2"/>
</dbReference>
<feature type="transmembrane region" description="Helical" evidence="11">
    <location>
        <begin position="25"/>
        <end position="47"/>
    </location>
</feature>
<name>A0AAE8HTQ4_9HYPH</name>
<dbReference type="GO" id="GO:0015807">
    <property type="term" value="P:L-amino acid transport"/>
    <property type="evidence" value="ECO:0007669"/>
    <property type="project" value="TreeGrafter"/>
</dbReference>
<keyword evidence="10 11" id="KW-0472">Membrane</keyword>
<dbReference type="KEGG" id="mphy:MCBMB27_02340"/>